<evidence type="ECO:0000259" key="3">
    <source>
        <dbReference type="Pfam" id="PF13400"/>
    </source>
</evidence>
<keyword evidence="2" id="KW-0812">Transmembrane</keyword>
<dbReference type="Gene3D" id="3.40.50.410">
    <property type="entry name" value="von Willebrand factor, type A domain"/>
    <property type="match status" value="1"/>
</dbReference>
<feature type="transmembrane region" description="Helical" evidence="2">
    <location>
        <begin position="12"/>
        <end position="30"/>
    </location>
</feature>
<dbReference type="Pfam" id="PF13400">
    <property type="entry name" value="Tad"/>
    <property type="match status" value="1"/>
</dbReference>
<proteinExistence type="predicted"/>
<dbReference type="EMBL" id="QFWT01000001">
    <property type="protein sequence ID" value="PWI35215.1"/>
    <property type="molecule type" value="Genomic_DNA"/>
</dbReference>
<dbReference type="OrthoDB" id="5670502at2"/>
<dbReference type="InterPro" id="IPR036465">
    <property type="entry name" value="vWFA_dom_sf"/>
</dbReference>
<evidence type="ECO:0000313" key="4">
    <source>
        <dbReference type="EMBL" id="PWI35215.1"/>
    </source>
</evidence>
<feature type="region of interest" description="Disordered" evidence="1">
    <location>
        <begin position="55"/>
        <end position="80"/>
    </location>
</feature>
<accession>A0A2U3BEK5</accession>
<evidence type="ECO:0000256" key="2">
    <source>
        <dbReference type="SAM" id="Phobius"/>
    </source>
</evidence>
<dbReference type="SUPFAM" id="SSF53300">
    <property type="entry name" value="vWA-like"/>
    <property type="match status" value="1"/>
</dbReference>
<feature type="domain" description="Putative Flp pilus-assembly TadG-like N-terminal" evidence="3">
    <location>
        <begin position="11"/>
        <end position="53"/>
    </location>
</feature>
<organism evidence="4 5">
    <name type="scientific">Vibrio albus</name>
    <dbReference type="NCBI Taxonomy" id="2200953"/>
    <lineage>
        <taxon>Bacteria</taxon>
        <taxon>Pseudomonadati</taxon>
        <taxon>Pseudomonadota</taxon>
        <taxon>Gammaproteobacteria</taxon>
        <taxon>Vibrionales</taxon>
        <taxon>Vibrionaceae</taxon>
        <taxon>Vibrio</taxon>
    </lineage>
</organism>
<dbReference type="InterPro" id="IPR028087">
    <property type="entry name" value="Tad_N"/>
</dbReference>
<dbReference type="AlphaFoldDB" id="A0A2U3BEK5"/>
<protein>
    <submittedName>
        <fullName evidence="4">TadG</fullName>
    </submittedName>
</protein>
<dbReference type="RefSeq" id="WP_109318367.1">
    <property type="nucleotide sequence ID" value="NZ_QFWT01000001.1"/>
</dbReference>
<name>A0A2U3BEK5_9VIBR</name>
<evidence type="ECO:0000256" key="1">
    <source>
        <dbReference type="SAM" id="MobiDB-lite"/>
    </source>
</evidence>
<evidence type="ECO:0000313" key="5">
    <source>
        <dbReference type="Proteomes" id="UP000245362"/>
    </source>
</evidence>
<reference evidence="4 5" key="1">
    <citation type="submission" date="2018-05" db="EMBL/GenBank/DDBJ databases">
        <title>Vibrio limimaris sp. nov., isolated from marine sediment.</title>
        <authorList>
            <person name="Li C.-M."/>
        </authorList>
    </citation>
    <scope>NUCLEOTIDE SEQUENCE [LARGE SCALE GENOMIC DNA]</scope>
    <source>
        <strain evidence="4 5">E4404</strain>
    </source>
</reference>
<keyword evidence="2" id="KW-1133">Transmembrane helix</keyword>
<sequence>MVNLFKRQHGHAAILFVMMIPVLFGVFVLGTDGARAMQDRARLDDALEAASLAIAAHNDENKEPDDSSASGGDNEESIVGTGSNVNKRIAKAYIGQYMTDMDDIAEINIERMECNTSSGPACSYDGDSSDPLFFQYTVDAKTKHSSWFSGDVSLGDSFNVASQSTARKYQNETVDVVFVADFSGSMRISWTINTKDKPCSYYSDFDSYFDDGECKAKKYKGVLGVIKSVLGTLDKYNNKLSSNTNNRNTASFVPYNNFMQKEYDVDCDYLRYKYEIRKEKYCRRHYCSETSIEYTSVDYPETISGLWDYTGECYNEREDFHMVIPEEESTDSLITSVWNNISDFYPGGYTASFQGVIKAAQVIKAKPNDKKLIIVLSDGDDFGPIYGGDDGESEKIAETLYSSPYNMCDKIIDGLEATDEIEAKIAVIGFGYDYDINDNVGLTLCAGAENVYQAGSFEEIRTRILQLIVEEIGHLK</sequence>
<keyword evidence="5" id="KW-1185">Reference proteome</keyword>
<keyword evidence="2" id="KW-0472">Membrane</keyword>
<comment type="caution">
    <text evidence="4">The sequence shown here is derived from an EMBL/GenBank/DDBJ whole genome shotgun (WGS) entry which is preliminary data.</text>
</comment>
<dbReference type="Proteomes" id="UP000245362">
    <property type="component" value="Unassembled WGS sequence"/>
</dbReference>
<gene>
    <name evidence="4" type="ORF">DI392_02820</name>
</gene>